<comment type="caution">
    <text evidence="1">The sequence shown here is derived from an EMBL/GenBank/DDBJ whole genome shotgun (WGS) entry which is preliminary data.</text>
</comment>
<keyword evidence="2" id="KW-1185">Reference proteome</keyword>
<dbReference type="PANTHER" id="PTHR37540:SF5">
    <property type="entry name" value="TRANSCRIPTION FACTOR DOMAIN-CONTAINING PROTEIN"/>
    <property type="match status" value="1"/>
</dbReference>
<gene>
    <name evidence="1" type="ORF">VTL71DRAFT_7243</name>
</gene>
<protein>
    <submittedName>
        <fullName evidence="1">Uncharacterized protein</fullName>
    </submittedName>
</protein>
<accession>A0ABR4BW63</accession>
<dbReference type="EMBL" id="JAZHXI010000018">
    <property type="protein sequence ID" value="KAL2061865.1"/>
    <property type="molecule type" value="Genomic_DNA"/>
</dbReference>
<organism evidence="1 2">
    <name type="scientific">Oculimacula yallundae</name>
    <dbReference type="NCBI Taxonomy" id="86028"/>
    <lineage>
        <taxon>Eukaryota</taxon>
        <taxon>Fungi</taxon>
        <taxon>Dikarya</taxon>
        <taxon>Ascomycota</taxon>
        <taxon>Pezizomycotina</taxon>
        <taxon>Leotiomycetes</taxon>
        <taxon>Helotiales</taxon>
        <taxon>Ploettnerulaceae</taxon>
        <taxon>Oculimacula</taxon>
    </lineage>
</organism>
<dbReference type="Proteomes" id="UP001595075">
    <property type="component" value="Unassembled WGS sequence"/>
</dbReference>
<reference evidence="1 2" key="1">
    <citation type="journal article" date="2024" name="Commun. Biol.">
        <title>Comparative genomic analysis of thermophilic fungi reveals convergent evolutionary adaptations and gene losses.</title>
        <authorList>
            <person name="Steindorff A.S."/>
            <person name="Aguilar-Pontes M.V."/>
            <person name="Robinson A.J."/>
            <person name="Andreopoulos B."/>
            <person name="LaButti K."/>
            <person name="Kuo A."/>
            <person name="Mondo S."/>
            <person name="Riley R."/>
            <person name="Otillar R."/>
            <person name="Haridas S."/>
            <person name="Lipzen A."/>
            <person name="Grimwood J."/>
            <person name="Schmutz J."/>
            <person name="Clum A."/>
            <person name="Reid I.D."/>
            <person name="Moisan M.C."/>
            <person name="Butler G."/>
            <person name="Nguyen T.T.M."/>
            <person name="Dewar K."/>
            <person name="Conant G."/>
            <person name="Drula E."/>
            <person name="Henrissat B."/>
            <person name="Hansel C."/>
            <person name="Singer S."/>
            <person name="Hutchinson M.I."/>
            <person name="de Vries R.P."/>
            <person name="Natvig D.O."/>
            <person name="Powell A.J."/>
            <person name="Tsang A."/>
            <person name="Grigoriev I.V."/>
        </authorList>
    </citation>
    <scope>NUCLEOTIDE SEQUENCE [LARGE SCALE GENOMIC DNA]</scope>
    <source>
        <strain evidence="1 2">CBS 494.80</strain>
    </source>
</reference>
<sequence length="347" mass="39277">MYLVTTELEWTTGKVNAYHSSIYSNEVIRLLQKRIEDPAYATSDATIAAVASMATIEFGRKNMVMGKIHLNGLKRMVALRGGLLRIAFSNPCVAAAVHWFTLNTLHESIFPVDDTVDQSIHLEYLLQDVINDNVCLSSNYLAASALGLESDISDALVEARYLCEKFNMSRFDNVHWPVNSIIQRLLHFNTTNKTTFTTSLNDACRYAICIFLFLPFGNQFPDPSLLVNTYLYKLKGSLNQLVISSISNIPLLFWLLSIGAAISTNSLERDWFVGHLIPVAESLDISSWKDMEQRMQQILWISNYLDCLFVRVWTDVKHRIAARDIDEPFMTSKDITRPPNSPPTIVS</sequence>
<dbReference type="PANTHER" id="PTHR37540">
    <property type="entry name" value="TRANSCRIPTION FACTOR (ACR-2), PUTATIVE-RELATED-RELATED"/>
    <property type="match status" value="1"/>
</dbReference>
<name>A0ABR4BW63_9HELO</name>
<evidence type="ECO:0000313" key="1">
    <source>
        <dbReference type="EMBL" id="KAL2061865.1"/>
    </source>
</evidence>
<evidence type="ECO:0000313" key="2">
    <source>
        <dbReference type="Proteomes" id="UP001595075"/>
    </source>
</evidence>
<proteinExistence type="predicted"/>